<evidence type="ECO:0000313" key="2">
    <source>
        <dbReference type="Proteomes" id="UP000248857"/>
    </source>
</evidence>
<gene>
    <name evidence="1" type="ORF">C1752_00578</name>
</gene>
<name>A0A2W1JNQ3_9CYAN</name>
<sequence>MFSLFFAMRGDLMALSRVASLLAEATKRTRMQLSMNWQT</sequence>
<keyword evidence="2" id="KW-1185">Reference proteome</keyword>
<organism evidence="1 2">
    <name type="scientific">Acaryochloris thomasi RCC1774</name>
    <dbReference type="NCBI Taxonomy" id="1764569"/>
    <lineage>
        <taxon>Bacteria</taxon>
        <taxon>Bacillati</taxon>
        <taxon>Cyanobacteriota</taxon>
        <taxon>Cyanophyceae</taxon>
        <taxon>Acaryochloridales</taxon>
        <taxon>Acaryochloridaceae</taxon>
        <taxon>Acaryochloris</taxon>
        <taxon>Acaryochloris thomasi</taxon>
    </lineage>
</organism>
<dbReference type="AlphaFoldDB" id="A0A2W1JNQ3"/>
<proteinExistence type="predicted"/>
<accession>A0A2W1JNQ3</accession>
<protein>
    <submittedName>
        <fullName evidence="1">Uncharacterized protein</fullName>
    </submittedName>
</protein>
<dbReference type="Proteomes" id="UP000248857">
    <property type="component" value="Unassembled WGS sequence"/>
</dbReference>
<dbReference type="EMBL" id="PQWO01000002">
    <property type="protein sequence ID" value="PZD74970.1"/>
    <property type="molecule type" value="Genomic_DNA"/>
</dbReference>
<evidence type="ECO:0000313" key="1">
    <source>
        <dbReference type="EMBL" id="PZD74970.1"/>
    </source>
</evidence>
<comment type="caution">
    <text evidence="1">The sequence shown here is derived from an EMBL/GenBank/DDBJ whole genome shotgun (WGS) entry which is preliminary data.</text>
</comment>
<reference evidence="1 2" key="1">
    <citation type="journal article" date="2018" name="Sci. Rep.">
        <title>A novel species of the marine cyanobacterium Acaryochloris with a unique pigment content and lifestyle.</title>
        <authorList>
            <person name="Partensky F."/>
            <person name="Six C."/>
            <person name="Ratin M."/>
            <person name="Garczarek L."/>
            <person name="Vaulot D."/>
            <person name="Probert I."/>
            <person name="Calteau A."/>
            <person name="Gourvil P."/>
            <person name="Marie D."/>
            <person name="Grebert T."/>
            <person name="Bouchier C."/>
            <person name="Le Panse S."/>
            <person name="Gachenot M."/>
            <person name="Rodriguez F."/>
            <person name="Garrido J.L."/>
        </authorList>
    </citation>
    <scope>NUCLEOTIDE SEQUENCE [LARGE SCALE GENOMIC DNA]</scope>
    <source>
        <strain evidence="1 2">RCC1774</strain>
    </source>
</reference>